<dbReference type="InterPro" id="IPR023089">
    <property type="entry name" value="YozE_SAM-like"/>
</dbReference>
<sequence>MRQSFYQFLMTLRNPNDHGEVANFAQKAFFDQSFPKQESDFEALSNYLELNGGYLPSMSVFDDAYAQYQAHEHIGGHHGRSGK</sequence>
<dbReference type="Pfam" id="PF06855">
    <property type="entry name" value="YozE_SAM_like"/>
    <property type="match status" value="1"/>
</dbReference>
<gene>
    <name evidence="3" type="ORF">ACFQ41_05680</name>
</gene>
<dbReference type="NCBIfam" id="NF010193">
    <property type="entry name" value="PRK13672.1"/>
    <property type="match status" value="1"/>
</dbReference>
<accession>A0ABW4BFF0</accession>
<feature type="domain" description="YozE SAM-like" evidence="2">
    <location>
        <begin position="4"/>
        <end position="69"/>
    </location>
</feature>
<dbReference type="Gene3D" id="1.10.150.260">
    <property type="entry name" value="YozE SAM-like"/>
    <property type="match status" value="1"/>
</dbReference>
<proteinExistence type="inferred from homology"/>
<comment type="caution">
    <text evidence="3">The sequence shown here is derived from an EMBL/GenBank/DDBJ whole genome shotgun (WGS) entry which is preliminary data.</text>
</comment>
<dbReference type="Proteomes" id="UP001597199">
    <property type="component" value="Unassembled WGS sequence"/>
</dbReference>
<dbReference type="RefSeq" id="WP_204118707.1">
    <property type="nucleotide sequence ID" value="NZ_BOLV01000007.1"/>
</dbReference>
<evidence type="ECO:0000259" key="2">
    <source>
        <dbReference type="Pfam" id="PF06855"/>
    </source>
</evidence>
<dbReference type="EMBL" id="JBHTOA010000023">
    <property type="protein sequence ID" value="MFD1398793.1"/>
    <property type="molecule type" value="Genomic_DNA"/>
</dbReference>
<evidence type="ECO:0000313" key="3">
    <source>
        <dbReference type="EMBL" id="MFD1398793.1"/>
    </source>
</evidence>
<reference evidence="4" key="1">
    <citation type="journal article" date="2019" name="Int. J. Syst. Evol. Microbiol.">
        <title>The Global Catalogue of Microorganisms (GCM) 10K type strain sequencing project: providing services to taxonomists for standard genome sequencing and annotation.</title>
        <authorList>
            <consortium name="The Broad Institute Genomics Platform"/>
            <consortium name="The Broad Institute Genome Sequencing Center for Infectious Disease"/>
            <person name="Wu L."/>
            <person name="Ma J."/>
        </authorList>
    </citation>
    <scope>NUCLEOTIDE SEQUENCE [LARGE SCALE GENOMIC DNA]</scope>
    <source>
        <strain evidence="4">CCM 9110</strain>
    </source>
</reference>
<name>A0ABW4BFF0_9LACO</name>
<protein>
    <recommendedName>
        <fullName evidence="1">UPF0346 protein ACFQ41_05680</fullName>
    </recommendedName>
</protein>
<organism evidence="3 4">
    <name type="scientific">Lacticaseibacillus suilingensis</name>
    <dbReference type="NCBI Taxonomy" id="2799577"/>
    <lineage>
        <taxon>Bacteria</taxon>
        <taxon>Bacillati</taxon>
        <taxon>Bacillota</taxon>
        <taxon>Bacilli</taxon>
        <taxon>Lactobacillales</taxon>
        <taxon>Lactobacillaceae</taxon>
        <taxon>Lacticaseibacillus</taxon>
    </lineage>
</organism>
<dbReference type="SUPFAM" id="SSF140652">
    <property type="entry name" value="YozE-like"/>
    <property type="match status" value="1"/>
</dbReference>
<dbReference type="InterPro" id="IPR036806">
    <property type="entry name" value="YozE_SAM-like_sf"/>
</dbReference>
<dbReference type="PIRSF" id="PIRSF037262">
    <property type="entry name" value="UCP037262"/>
    <property type="match status" value="1"/>
</dbReference>
<dbReference type="InterPro" id="IPR010673">
    <property type="entry name" value="UPF0346"/>
</dbReference>
<evidence type="ECO:0000256" key="1">
    <source>
        <dbReference type="HAMAP-Rule" id="MF_01538"/>
    </source>
</evidence>
<keyword evidence="4" id="KW-1185">Reference proteome</keyword>
<comment type="similarity">
    <text evidence="1">Belongs to the UPF0346 family.</text>
</comment>
<dbReference type="HAMAP" id="MF_01538">
    <property type="entry name" value="UPF0346"/>
    <property type="match status" value="1"/>
</dbReference>
<evidence type="ECO:0000313" key="4">
    <source>
        <dbReference type="Proteomes" id="UP001597199"/>
    </source>
</evidence>